<dbReference type="GO" id="GO:0004519">
    <property type="term" value="F:endonuclease activity"/>
    <property type="evidence" value="ECO:0007669"/>
    <property type="project" value="UniProtKB-KW"/>
</dbReference>
<dbReference type="EC" id="3.1.21.-" evidence="5"/>
<dbReference type="Proteomes" id="UP001199355">
    <property type="component" value="Unassembled WGS sequence"/>
</dbReference>
<name>A0AAE3AR52_9FIRM</name>
<dbReference type="AlphaFoldDB" id="A0AAE3AR52"/>
<dbReference type="PANTHER" id="PTHR30408">
    <property type="entry name" value="TYPE-1 RESTRICTION ENZYME ECOKI SPECIFICITY PROTEIN"/>
    <property type="match status" value="1"/>
</dbReference>
<proteinExistence type="inferred from homology"/>
<keyword evidence="5" id="KW-0255">Endonuclease</keyword>
<keyword evidence="5" id="KW-0540">Nuclease</keyword>
<evidence type="ECO:0000256" key="2">
    <source>
        <dbReference type="ARBA" id="ARBA00022747"/>
    </source>
</evidence>
<dbReference type="InterPro" id="IPR000055">
    <property type="entry name" value="Restrct_endonuc_typeI_TRD"/>
</dbReference>
<gene>
    <name evidence="5" type="ORF">LKD45_00945</name>
</gene>
<reference evidence="5 6" key="1">
    <citation type="submission" date="2021-10" db="EMBL/GenBank/DDBJ databases">
        <title>Anaerobic single-cell dispensing facilitates the cultivation of human gut bacteria.</title>
        <authorList>
            <person name="Afrizal A."/>
        </authorList>
    </citation>
    <scope>NUCLEOTIDE SEQUENCE [LARGE SCALE GENOMIC DNA]</scope>
    <source>
        <strain evidence="5 6">CLA-AA-H244</strain>
    </source>
</reference>
<dbReference type="SUPFAM" id="SSF116734">
    <property type="entry name" value="DNA methylase specificity domain"/>
    <property type="match status" value="2"/>
</dbReference>
<feature type="domain" description="Type I restriction modification DNA specificity" evidence="4">
    <location>
        <begin position="13"/>
        <end position="181"/>
    </location>
</feature>
<feature type="domain" description="Type I restriction modification DNA specificity" evidence="4">
    <location>
        <begin position="212"/>
        <end position="390"/>
    </location>
</feature>
<dbReference type="Gene3D" id="3.90.220.20">
    <property type="entry name" value="DNA methylase specificity domains"/>
    <property type="match status" value="2"/>
</dbReference>
<comment type="caution">
    <text evidence="5">The sequence shown here is derived from an EMBL/GenBank/DDBJ whole genome shotgun (WGS) entry which is preliminary data.</text>
</comment>
<evidence type="ECO:0000313" key="6">
    <source>
        <dbReference type="Proteomes" id="UP001199355"/>
    </source>
</evidence>
<dbReference type="GO" id="GO:0009307">
    <property type="term" value="P:DNA restriction-modification system"/>
    <property type="evidence" value="ECO:0007669"/>
    <property type="project" value="UniProtKB-KW"/>
</dbReference>
<dbReference type="GO" id="GO:0016787">
    <property type="term" value="F:hydrolase activity"/>
    <property type="evidence" value="ECO:0007669"/>
    <property type="project" value="UniProtKB-KW"/>
</dbReference>
<organism evidence="5 6">
    <name type="scientific">Gallintestinimicrobium propionicum</name>
    <dbReference type="NCBI Taxonomy" id="2981770"/>
    <lineage>
        <taxon>Bacteria</taxon>
        <taxon>Bacillati</taxon>
        <taxon>Bacillota</taxon>
        <taxon>Clostridia</taxon>
        <taxon>Lachnospirales</taxon>
        <taxon>Lachnospiraceae</taxon>
        <taxon>Gallintestinimicrobium</taxon>
    </lineage>
</organism>
<protein>
    <submittedName>
        <fullName evidence="5">Restriction endonuclease subunit S</fullName>
        <ecNumber evidence="5">3.1.21.-</ecNumber>
    </submittedName>
</protein>
<keyword evidence="5" id="KW-0378">Hydrolase</keyword>
<dbReference type="RefSeq" id="WP_308727474.1">
    <property type="nucleotide sequence ID" value="NZ_JAJEQF010000001.1"/>
</dbReference>
<dbReference type="InterPro" id="IPR044946">
    <property type="entry name" value="Restrct_endonuc_typeI_TRD_sf"/>
</dbReference>
<keyword evidence="2" id="KW-0680">Restriction system</keyword>
<comment type="similarity">
    <text evidence="1">Belongs to the type-I restriction system S methylase family.</text>
</comment>
<accession>A0AAE3AR52</accession>
<dbReference type="Gene3D" id="1.10.287.1120">
    <property type="entry name" value="Bipartite methylase S protein"/>
    <property type="match status" value="1"/>
</dbReference>
<evidence type="ECO:0000259" key="4">
    <source>
        <dbReference type="Pfam" id="PF01420"/>
    </source>
</evidence>
<evidence type="ECO:0000256" key="3">
    <source>
        <dbReference type="ARBA" id="ARBA00023125"/>
    </source>
</evidence>
<dbReference type="Pfam" id="PF01420">
    <property type="entry name" value="Methylase_S"/>
    <property type="match status" value="2"/>
</dbReference>
<keyword evidence="3" id="KW-0238">DNA-binding</keyword>
<dbReference type="EMBL" id="JAJEQF010000001">
    <property type="protein sequence ID" value="MCC2166273.1"/>
    <property type="molecule type" value="Genomic_DNA"/>
</dbReference>
<keyword evidence="6" id="KW-1185">Reference proteome</keyword>
<dbReference type="PANTHER" id="PTHR30408:SF12">
    <property type="entry name" value="TYPE I RESTRICTION ENZYME MJAVIII SPECIFICITY SUBUNIT"/>
    <property type="match status" value="1"/>
</dbReference>
<sequence length="402" mass="46481">MAKPTIRFKGYQDDWEQRKLGDVVEDYVEKTTVEDQYPVLTSSQRKGIVLQDDFFAGDRVNQNGNIGYFIIPRGYFAFRSRSDNDVFVFNRNDAVDMGIISYFYPVFKPRGVDSDFLLRRLNYGLEDQIKINSEGTGQHVLSLKKFKNMIGLFPSYEEQKKIGSYFSQIDHLITLHQRKCDETKRLKKYMLQKMFPQNGEKVPEIRFSGFTDDWEQRKLGDVAPLRGGYAFKSSEYKKDGTPIVRISNILPDGSIGADFACYDDMENDENISLRNGDALLAMSGATTGKVSILKCKNTDKYYQNQRVGYFKRNIQYNYDFVSTIVRSDLFKEQLMSVLVAGAQPNVSSKEIDSFEFVFPLNIEEQKKIGQYFANLDTLITLHQRELENLQNIKKFMLGKMFV</sequence>
<evidence type="ECO:0000256" key="1">
    <source>
        <dbReference type="ARBA" id="ARBA00010923"/>
    </source>
</evidence>
<dbReference type="CDD" id="cd17278">
    <property type="entry name" value="RMtype1_S_LdeBORF1052P-TRD2-CR2"/>
    <property type="match status" value="1"/>
</dbReference>
<evidence type="ECO:0000313" key="5">
    <source>
        <dbReference type="EMBL" id="MCC2166273.1"/>
    </source>
</evidence>
<dbReference type="InterPro" id="IPR052021">
    <property type="entry name" value="Type-I_RS_S_subunit"/>
</dbReference>
<dbReference type="GO" id="GO:0003677">
    <property type="term" value="F:DNA binding"/>
    <property type="evidence" value="ECO:0007669"/>
    <property type="project" value="UniProtKB-KW"/>
</dbReference>